<evidence type="ECO:0000256" key="2">
    <source>
        <dbReference type="ARBA" id="ARBA00023043"/>
    </source>
</evidence>
<feature type="repeat" description="ANK" evidence="3">
    <location>
        <begin position="64"/>
        <end position="96"/>
    </location>
</feature>
<dbReference type="Gene3D" id="1.25.40.20">
    <property type="entry name" value="Ankyrin repeat-containing domain"/>
    <property type="match status" value="2"/>
</dbReference>
<dbReference type="InterPro" id="IPR002110">
    <property type="entry name" value="Ankyrin_rpt"/>
</dbReference>
<dbReference type="InterPro" id="IPR036770">
    <property type="entry name" value="Ankyrin_rpt-contain_sf"/>
</dbReference>
<evidence type="ECO:0000256" key="3">
    <source>
        <dbReference type="PROSITE-ProRule" id="PRU00023"/>
    </source>
</evidence>
<sequence>MDQHQCNNDETNECCEATRDYGIRQTLEEMDFERGIWAAAKDGDLERVQELLDRNVSPNVEDSAGYKPLHYAARNGHYDVCELLLDNGADINAVTPAVGATALHRAATQGHSNIVKMLLRHGANVNLVDADGRTALHRVLSAPLPRDQVFEQLIPVTDLRIRDKAGRTVEDLAILNCDENAQHLIKMIASGLVGGILKKKKKKKKKKKATRKPAKH</sequence>
<proteinExistence type="predicted"/>
<dbReference type="PRINTS" id="PR01415">
    <property type="entry name" value="ANKYRIN"/>
</dbReference>
<gene>
    <name evidence="4" type="ORF">X777_04076</name>
</gene>
<organism evidence="4 5">
    <name type="scientific">Ooceraea biroi</name>
    <name type="common">Clonal raider ant</name>
    <name type="synonym">Cerapachys biroi</name>
    <dbReference type="NCBI Taxonomy" id="2015173"/>
    <lineage>
        <taxon>Eukaryota</taxon>
        <taxon>Metazoa</taxon>
        <taxon>Ecdysozoa</taxon>
        <taxon>Arthropoda</taxon>
        <taxon>Hexapoda</taxon>
        <taxon>Insecta</taxon>
        <taxon>Pterygota</taxon>
        <taxon>Neoptera</taxon>
        <taxon>Endopterygota</taxon>
        <taxon>Hymenoptera</taxon>
        <taxon>Apocrita</taxon>
        <taxon>Aculeata</taxon>
        <taxon>Formicoidea</taxon>
        <taxon>Formicidae</taxon>
        <taxon>Dorylinae</taxon>
        <taxon>Ooceraea</taxon>
    </lineage>
</organism>
<evidence type="ECO:0000256" key="1">
    <source>
        <dbReference type="ARBA" id="ARBA00022737"/>
    </source>
</evidence>
<keyword evidence="2 3" id="KW-0040">ANK repeat</keyword>
<dbReference type="PANTHER" id="PTHR24171">
    <property type="entry name" value="ANKYRIN REPEAT DOMAIN-CONTAINING PROTEIN 39-RELATED"/>
    <property type="match status" value="1"/>
</dbReference>
<dbReference type="STRING" id="2015173.A0A026WII4"/>
<evidence type="ECO:0000313" key="4">
    <source>
        <dbReference type="EMBL" id="EZA55857.1"/>
    </source>
</evidence>
<keyword evidence="1" id="KW-0677">Repeat</keyword>
<dbReference type="SMART" id="SM00248">
    <property type="entry name" value="ANK"/>
    <property type="match status" value="3"/>
</dbReference>
<dbReference type="EMBL" id="KK107183">
    <property type="protein sequence ID" value="EZA55857.1"/>
    <property type="molecule type" value="Genomic_DNA"/>
</dbReference>
<dbReference type="SUPFAM" id="SSF48403">
    <property type="entry name" value="Ankyrin repeat"/>
    <property type="match status" value="1"/>
</dbReference>
<dbReference type="PANTHER" id="PTHR24171:SF9">
    <property type="entry name" value="ANKYRIN REPEAT DOMAIN-CONTAINING PROTEIN 39"/>
    <property type="match status" value="1"/>
</dbReference>
<dbReference type="OMA" id="HWVAGNG"/>
<feature type="repeat" description="ANK" evidence="3">
    <location>
        <begin position="98"/>
        <end position="130"/>
    </location>
</feature>
<dbReference type="PROSITE" id="PS50297">
    <property type="entry name" value="ANK_REP_REGION"/>
    <property type="match status" value="2"/>
</dbReference>
<accession>A0A026WII4</accession>
<evidence type="ECO:0000313" key="5">
    <source>
        <dbReference type="Proteomes" id="UP000053097"/>
    </source>
</evidence>
<protein>
    <submittedName>
        <fullName evidence="4">Ankyrin repeat domain-containing protein</fullName>
    </submittedName>
</protein>
<keyword evidence="5" id="KW-1185">Reference proteome</keyword>
<name>A0A026WII4_OOCBI</name>
<dbReference type="Pfam" id="PF13637">
    <property type="entry name" value="Ank_4"/>
    <property type="match status" value="1"/>
</dbReference>
<dbReference type="Proteomes" id="UP000053097">
    <property type="component" value="Unassembled WGS sequence"/>
</dbReference>
<dbReference type="PROSITE" id="PS50088">
    <property type="entry name" value="ANK_REPEAT"/>
    <property type="match status" value="2"/>
</dbReference>
<reference evidence="4 5" key="1">
    <citation type="journal article" date="2014" name="Curr. Biol.">
        <title>The genome of the clonal raider ant Cerapachys biroi.</title>
        <authorList>
            <person name="Oxley P.R."/>
            <person name="Ji L."/>
            <person name="Fetter-Pruneda I."/>
            <person name="McKenzie S.K."/>
            <person name="Li C."/>
            <person name="Hu H."/>
            <person name="Zhang G."/>
            <person name="Kronauer D.J."/>
        </authorList>
    </citation>
    <scope>NUCLEOTIDE SEQUENCE [LARGE SCALE GENOMIC DNA]</scope>
</reference>
<dbReference type="AlphaFoldDB" id="A0A026WII4"/>